<dbReference type="InterPro" id="IPR006944">
    <property type="entry name" value="Phage/GTA_portal"/>
</dbReference>
<reference evidence="2 4" key="1">
    <citation type="submission" date="2019-07" db="EMBL/GenBank/DDBJ databases">
        <title>Paenibacillus ottowii sp. nov. isolated from a fermentation system processing bovine manure.</title>
        <authorList>
            <person name="Velazquez L.F."/>
            <person name="Rajbanshi S."/>
            <person name="Guan S."/>
            <person name="Hinchee M."/>
            <person name="Welsh A."/>
        </authorList>
    </citation>
    <scope>NUCLEOTIDE SEQUENCE [LARGE SCALE GENOMIC DNA]</scope>
    <source>
        <strain evidence="2 4">MS2379</strain>
    </source>
</reference>
<dbReference type="EMBL" id="VIJZ01000001">
    <property type="protein sequence ID" value="TQS01530.1"/>
    <property type="molecule type" value="Genomic_DNA"/>
</dbReference>
<feature type="compositionally biased region" description="Polar residues" evidence="1">
    <location>
        <begin position="425"/>
        <end position="443"/>
    </location>
</feature>
<evidence type="ECO:0000313" key="2">
    <source>
        <dbReference type="EMBL" id="TQS01530.1"/>
    </source>
</evidence>
<evidence type="ECO:0000313" key="3">
    <source>
        <dbReference type="EMBL" id="TQS01532.1"/>
    </source>
</evidence>
<dbReference type="EMBL" id="VIJZ01000001">
    <property type="protein sequence ID" value="TQS01532.1"/>
    <property type="molecule type" value="Genomic_DNA"/>
</dbReference>
<comment type="caution">
    <text evidence="2">The sequence shown here is derived from an EMBL/GenBank/DDBJ whole genome shotgun (WGS) entry which is preliminary data.</text>
</comment>
<gene>
    <name evidence="2" type="ORF">FKV70_03255</name>
    <name evidence="3" type="ORF">FKV70_03545</name>
</gene>
<sequence>MKWWSRRSNTDVQKSDLKNPAGWFMDWLFGEKTASGKRVSNGNSIINSNIYTVCSVLGGDIGKLPVQVFRKRGGKITKDTDHPVSYLLGTRSNPLMSAYTFKELSMVHLATWGNFYANIEWDEMGLPKALWPLNPAQTDVKIDWTNNEIWYITTLPNGVQRKLHMSDVLHLKLISTTGLKGMSPIAALREKLGSQNAMEKFTSSFYENGTSIGGILKTEQKIDKPAKERTREEWNRLHTGLNNAHRIAVLDAGLDYKSIGMPLKDAEFIETQKFGISEVAKLYKIPPHKLGLLDKATFSNIEHQSIEYVKNTLQPHITNWEQEANFKLFTQNGARDKGRYARFNVTSELRGDSQSRAAYYKEMIQMGVYSINEVRELEERDNIGEMGDKHLIPLNFTTLDKLEQIQTGVNPTKGGEGTEQKQSDEGQQGETDATDTTPSEGSD</sequence>
<feature type="region of interest" description="Disordered" evidence="1">
    <location>
        <begin position="405"/>
        <end position="443"/>
    </location>
</feature>
<organism evidence="2 4">
    <name type="scientific">Paenibacillus ottowii</name>
    <dbReference type="NCBI Taxonomy" id="2315729"/>
    <lineage>
        <taxon>Bacteria</taxon>
        <taxon>Bacillati</taxon>
        <taxon>Bacillota</taxon>
        <taxon>Bacilli</taxon>
        <taxon>Bacillales</taxon>
        <taxon>Paenibacillaceae</taxon>
        <taxon>Paenibacillus</taxon>
    </lineage>
</organism>
<dbReference type="InterPro" id="IPR006427">
    <property type="entry name" value="Portal_HK97"/>
</dbReference>
<dbReference type="Proteomes" id="UP000319219">
    <property type="component" value="Unassembled WGS sequence"/>
</dbReference>
<dbReference type="NCBIfam" id="TIGR01537">
    <property type="entry name" value="portal_HK97"/>
    <property type="match status" value="1"/>
</dbReference>
<evidence type="ECO:0000256" key="1">
    <source>
        <dbReference type="SAM" id="MobiDB-lite"/>
    </source>
</evidence>
<accession>A0ABY3BAY9</accession>
<keyword evidence="4" id="KW-1185">Reference proteome</keyword>
<proteinExistence type="predicted"/>
<evidence type="ECO:0000313" key="4">
    <source>
        <dbReference type="Proteomes" id="UP000319219"/>
    </source>
</evidence>
<protein>
    <submittedName>
        <fullName evidence="2">Phage portal protein</fullName>
    </submittedName>
</protein>
<name>A0ABY3BAY9_9BACL</name>
<dbReference type="Pfam" id="PF04860">
    <property type="entry name" value="Phage_portal"/>
    <property type="match status" value="1"/>
</dbReference>